<feature type="compositionally biased region" description="Basic and acidic residues" evidence="2">
    <location>
        <begin position="133"/>
        <end position="143"/>
    </location>
</feature>
<protein>
    <submittedName>
        <fullName evidence="3">Uncharacterized protein</fullName>
    </submittedName>
</protein>
<dbReference type="AlphaFoldDB" id="C4JZA7"/>
<feature type="region of interest" description="Disordered" evidence="2">
    <location>
        <begin position="258"/>
        <end position="333"/>
    </location>
</feature>
<keyword evidence="4" id="KW-1185">Reference proteome</keyword>
<dbReference type="OMA" id="MNSTSVQ"/>
<dbReference type="InParanoid" id="C4JZA7"/>
<feature type="region of interest" description="Disordered" evidence="2">
    <location>
        <begin position="114"/>
        <end position="186"/>
    </location>
</feature>
<sequence length="375" mass="41373">MSAPSSINIARPALLEKSNNIALPPAPPSTTEKLGISPIDPSVAIMSRPAVAGQKRTIDQVDADHGMSRSANGSFSRPGREGRFRIYEEPSQTKVDNNGKEVCLDYEHIPRRDNNAYPSIEASSPQQSAAVAETHHDEHKQESPENSAMSSLFNLSQASENNLPRTRVAKPRKNINKSTTFGSAVPTDPEQRQLFIEQKANLLRARIQAAMKVMDRKQNLDSRLAEFEARYEEQKRQWGDTIEHINKNADVSSMYKNTPKRKVPRLDPSPSLLERGHAITMPSSPPVSNTSGITDNDETPKQSNATFSRQPSGLLSPIQLPTPGNRSHGTPIVDQNINCSVEKMMATVKRGEAVDGLLKLMETTTEYDGLDEWTG</sequence>
<feature type="compositionally biased region" description="Polar residues" evidence="2">
    <location>
        <begin position="301"/>
        <end position="313"/>
    </location>
</feature>
<dbReference type="GeneID" id="8443878"/>
<dbReference type="KEGG" id="ure:UREG_07508"/>
<dbReference type="RefSeq" id="XP_002582735.1">
    <property type="nucleotide sequence ID" value="XM_002582689.1"/>
</dbReference>
<evidence type="ECO:0000256" key="1">
    <source>
        <dbReference type="SAM" id="Coils"/>
    </source>
</evidence>
<dbReference type="OrthoDB" id="5345625at2759"/>
<dbReference type="VEuPathDB" id="FungiDB:UREG_07508"/>
<evidence type="ECO:0000256" key="2">
    <source>
        <dbReference type="SAM" id="MobiDB-lite"/>
    </source>
</evidence>
<reference evidence="4" key="1">
    <citation type="journal article" date="2009" name="Genome Res.">
        <title>Comparative genomic analyses of the human fungal pathogens Coccidioides and their relatives.</title>
        <authorList>
            <person name="Sharpton T.J."/>
            <person name="Stajich J.E."/>
            <person name="Rounsley S.D."/>
            <person name="Gardner M.J."/>
            <person name="Wortman J.R."/>
            <person name="Jordar V.S."/>
            <person name="Maiti R."/>
            <person name="Kodira C.D."/>
            <person name="Neafsey D.E."/>
            <person name="Zeng Q."/>
            <person name="Hung C.-Y."/>
            <person name="McMahan C."/>
            <person name="Muszewska A."/>
            <person name="Grynberg M."/>
            <person name="Mandel M.A."/>
            <person name="Kellner E.M."/>
            <person name="Barker B.M."/>
            <person name="Galgiani J.N."/>
            <person name="Orbach M.J."/>
            <person name="Kirkland T.N."/>
            <person name="Cole G.T."/>
            <person name="Henn M.R."/>
            <person name="Birren B.W."/>
            <person name="Taylor J.W."/>
        </authorList>
    </citation>
    <scope>NUCLEOTIDE SEQUENCE [LARGE SCALE GENOMIC DNA]</scope>
    <source>
        <strain evidence="4">UAMH 1704</strain>
    </source>
</reference>
<dbReference type="Proteomes" id="UP000002058">
    <property type="component" value="Unassembled WGS sequence"/>
</dbReference>
<dbReference type="HOGENOM" id="CLU_064752_0_0_1"/>
<keyword evidence="1" id="KW-0175">Coiled coil</keyword>
<feature type="compositionally biased region" description="Basic and acidic residues" evidence="2">
    <location>
        <begin position="78"/>
        <end position="88"/>
    </location>
</feature>
<dbReference type="eggNOG" id="ENOG502RNSD">
    <property type="taxonomic scope" value="Eukaryota"/>
</dbReference>
<evidence type="ECO:0000313" key="3">
    <source>
        <dbReference type="EMBL" id="EEP82643.1"/>
    </source>
</evidence>
<feature type="coiled-coil region" evidence="1">
    <location>
        <begin position="210"/>
        <end position="237"/>
    </location>
</feature>
<feature type="compositionally biased region" description="Polar residues" evidence="2">
    <location>
        <begin position="322"/>
        <end position="333"/>
    </location>
</feature>
<proteinExistence type="predicted"/>
<organism evidence="3 4">
    <name type="scientific">Uncinocarpus reesii (strain UAMH 1704)</name>
    <dbReference type="NCBI Taxonomy" id="336963"/>
    <lineage>
        <taxon>Eukaryota</taxon>
        <taxon>Fungi</taxon>
        <taxon>Dikarya</taxon>
        <taxon>Ascomycota</taxon>
        <taxon>Pezizomycotina</taxon>
        <taxon>Eurotiomycetes</taxon>
        <taxon>Eurotiomycetidae</taxon>
        <taxon>Onygenales</taxon>
        <taxon>Onygenaceae</taxon>
        <taxon>Uncinocarpus</taxon>
    </lineage>
</organism>
<gene>
    <name evidence="3" type="ORF">UREG_07508</name>
</gene>
<evidence type="ECO:0000313" key="4">
    <source>
        <dbReference type="Proteomes" id="UP000002058"/>
    </source>
</evidence>
<feature type="region of interest" description="Disordered" evidence="2">
    <location>
        <begin position="59"/>
        <end position="101"/>
    </location>
</feature>
<accession>C4JZA7</accession>
<dbReference type="EMBL" id="CH476619">
    <property type="protein sequence ID" value="EEP82643.1"/>
    <property type="molecule type" value="Genomic_DNA"/>
</dbReference>
<name>C4JZA7_UNCRE</name>
<feature type="compositionally biased region" description="Polar residues" evidence="2">
    <location>
        <begin position="144"/>
        <end position="164"/>
    </location>
</feature>